<dbReference type="SMART" id="SM00382">
    <property type="entry name" value="AAA"/>
    <property type="match status" value="1"/>
</dbReference>
<dbReference type="PANTHER" id="PTHR42939:SF1">
    <property type="entry name" value="ABC TRANSPORTER ATP-BINDING PROTEIN ALBC-RELATED"/>
    <property type="match status" value="1"/>
</dbReference>
<dbReference type="GO" id="GO:0016887">
    <property type="term" value="F:ATP hydrolysis activity"/>
    <property type="evidence" value="ECO:0007669"/>
    <property type="project" value="InterPro"/>
</dbReference>
<accession>F8IGU4</accession>
<dbReference type="AlphaFoldDB" id="F8IGU4"/>
<dbReference type="InterPro" id="IPR003439">
    <property type="entry name" value="ABC_transporter-like_ATP-bd"/>
</dbReference>
<dbReference type="EMBL" id="CP002902">
    <property type="protein sequence ID" value="AEJ43109.1"/>
    <property type="molecule type" value="Genomic_DNA"/>
</dbReference>
<dbReference type="PROSITE" id="PS50893">
    <property type="entry name" value="ABC_TRANSPORTER_2"/>
    <property type="match status" value="1"/>
</dbReference>
<evidence type="ECO:0000256" key="1">
    <source>
        <dbReference type="ARBA" id="ARBA00022448"/>
    </source>
</evidence>
<name>F8IGU4_ALIAT</name>
<reference evidence="5 6" key="1">
    <citation type="journal article" date="2011" name="J. Bacteriol.">
        <title>Complete Genome Sequence of Alicyclobacillus acidocaldarius Strain Tc-4-1.</title>
        <authorList>
            <person name="Chen Y."/>
            <person name="He Y."/>
            <person name="Zhang B."/>
            <person name="Yang J."/>
            <person name="Li W."/>
            <person name="Dong Z."/>
            <person name="Hu S."/>
        </authorList>
    </citation>
    <scope>NUCLEOTIDE SEQUENCE [LARGE SCALE GENOMIC DNA]</scope>
    <source>
        <strain evidence="5 6">Tc-4-1</strain>
    </source>
</reference>
<dbReference type="InterPro" id="IPR003593">
    <property type="entry name" value="AAA+_ATPase"/>
</dbReference>
<dbReference type="SUPFAM" id="SSF52540">
    <property type="entry name" value="P-loop containing nucleoside triphosphate hydrolases"/>
    <property type="match status" value="1"/>
</dbReference>
<dbReference type="GO" id="GO:0005524">
    <property type="term" value="F:ATP binding"/>
    <property type="evidence" value="ECO:0007669"/>
    <property type="project" value="UniProtKB-KW"/>
</dbReference>
<dbReference type="KEGG" id="aad:TC41_1164"/>
<dbReference type="Gene3D" id="3.40.50.300">
    <property type="entry name" value="P-loop containing nucleotide triphosphate hydrolases"/>
    <property type="match status" value="1"/>
</dbReference>
<keyword evidence="2" id="KW-0547">Nucleotide-binding</keyword>
<protein>
    <submittedName>
        <fullName evidence="5">ABC transporter related protein</fullName>
    </submittedName>
</protein>
<dbReference type="STRING" id="1048834.TC41_1164"/>
<evidence type="ECO:0000256" key="3">
    <source>
        <dbReference type="ARBA" id="ARBA00022840"/>
    </source>
</evidence>
<feature type="domain" description="ABC transporter" evidence="4">
    <location>
        <begin position="7"/>
        <end position="230"/>
    </location>
</feature>
<dbReference type="InterPro" id="IPR027417">
    <property type="entry name" value="P-loop_NTPase"/>
</dbReference>
<proteinExistence type="predicted"/>
<evidence type="ECO:0000313" key="5">
    <source>
        <dbReference type="EMBL" id="AEJ43109.1"/>
    </source>
</evidence>
<evidence type="ECO:0000313" key="6">
    <source>
        <dbReference type="Proteomes" id="UP000000292"/>
    </source>
</evidence>
<reference evidence="6" key="2">
    <citation type="submission" date="2011-06" db="EMBL/GenBank/DDBJ databases">
        <title>The complete genome sequence of Alicyclobacillus acidocaldarius sp. Tc-4-1.</title>
        <authorList>
            <person name="Chen Y."/>
            <person name="He Y."/>
            <person name="Dong Z."/>
            <person name="Hu S."/>
        </authorList>
    </citation>
    <scope>NUCLEOTIDE SEQUENCE [LARGE SCALE GENOMIC DNA]</scope>
    <source>
        <strain evidence="6">Tc-4-1</strain>
    </source>
</reference>
<dbReference type="eggNOG" id="COG1131">
    <property type="taxonomic scope" value="Bacteria"/>
</dbReference>
<dbReference type="Pfam" id="PF00005">
    <property type="entry name" value="ABC_tran"/>
    <property type="match status" value="1"/>
</dbReference>
<dbReference type="Proteomes" id="UP000000292">
    <property type="component" value="Chromosome"/>
</dbReference>
<dbReference type="InterPro" id="IPR051782">
    <property type="entry name" value="ABC_Transporter_VariousFunc"/>
</dbReference>
<evidence type="ECO:0000259" key="4">
    <source>
        <dbReference type="PROSITE" id="PS50893"/>
    </source>
</evidence>
<dbReference type="CDD" id="cd03230">
    <property type="entry name" value="ABC_DR_subfamily_A"/>
    <property type="match status" value="1"/>
</dbReference>
<dbReference type="PANTHER" id="PTHR42939">
    <property type="entry name" value="ABC TRANSPORTER ATP-BINDING PROTEIN ALBC-RELATED"/>
    <property type="match status" value="1"/>
</dbReference>
<organism evidence="5 6">
    <name type="scientific">Alicyclobacillus acidocaldarius (strain Tc-4-1)</name>
    <name type="common">Bacillus acidocaldarius</name>
    <dbReference type="NCBI Taxonomy" id="1048834"/>
    <lineage>
        <taxon>Bacteria</taxon>
        <taxon>Bacillati</taxon>
        <taxon>Bacillota</taxon>
        <taxon>Bacilli</taxon>
        <taxon>Bacillales</taxon>
        <taxon>Alicyclobacillaceae</taxon>
        <taxon>Alicyclobacillus</taxon>
    </lineage>
</organism>
<keyword evidence="3" id="KW-0067">ATP-binding</keyword>
<keyword evidence="1" id="KW-0813">Transport</keyword>
<gene>
    <name evidence="5" type="ordered locus">TC41_1164</name>
</gene>
<dbReference type="HOGENOM" id="CLU_000604_1_2_9"/>
<sequence>MLMPMAVECDGVSFSIANRPILRGVTCSIAPGETVGLLGPNGAGKTTLLRLIAGMLVPESGRIRVVGQPPSWRTLVHTALLPERGHLPGWLTVGEWFQYARRLYPDWSEASEHQLVEDLALRLDRPISRLSRGEATRVGLVTCLARRTEVVLLDEPFTGIDPLAREVIATAIVRECASLGRTVILATHDIRECESLFDRVLFLKEGALAADESADVIRMRGLSVAARYREVFAT</sequence>
<evidence type="ECO:0000256" key="2">
    <source>
        <dbReference type="ARBA" id="ARBA00022741"/>
    </source>
</evidence>
<dbReference type="PATRIC" id="fig|1048834.4.peg.1104"/>